<dbReference type="Proteomes" id="UP000070675">
    <property type="component" value="Unassembled WGS sequence"/>
</dbReference>
<evidence type="ECO:0000256" key="6">
    <source>
        <dbReference type="ARBA" id="ARBA00022840"/>
    </source>
</evidence>
<comment type="catalytic activity">
    <reaction evidence="9 10">
        <text>tRNA(Gly) + glycine + ATP = glycyl-tRNA(Gly) + AMP + diphosphate</text>
        <dbReference type="Rhea" id="RHEA:16013"/>
        <dbReference type="Rhea" id="RHEA-COMP:9664"/>
        <dbReference type="Rhea" id="RHEA-COMP:9683"/>
        <dbReference type="ChEBI" id="CHEBI:30616"/>
        <dbReference type="ChEBI" id="CHEBI:33019"/>
        <dbReference type="ChEBI" id="CHEBI:57305"/>
        <dbReference type="ChEBI" id="CHEBI:78442"/>
        <dbReference type="ChEBI" id="CHEBI:78522"/>
        <dbReference type="ChEBI" id="CHEBI:456215"/>
        <dbReference type="EC" id="6.1.1.14"/>
    </reaction>
</comment>
<dbReference type="Pfam" id="PF02092">
    <property type="entry name" value="tRNA_synt_2f"/>
    <property type="match status" value="1"/>
</dbReference>
<dbReference type="PRINTS" id="PR01045">
    <property type="entry name" value="TRNASYNTHGB"/>
</dbReference>
<organism evidence="12 13">
    <name type="scientific">Atopobium deltae</name>
    <dbReference type="NCBI Taxonomy" id="1393034"/>
    <lineage>
        <taxon>Bacteria</taxon>
        <taxon>Bacillati</taxon>
        <taxon>Actinomycetota</taxon>
        <taxon>Coriobacteriia</taxon>
        <taxon>Coriobacteriales</taxon>
        <taxon>Atopobiaceae</taxon>
        <taxon>Atopobium</taxon>
    </lineage>
</organism>
<dbReference type="Pfam" id="PF05746">
    <property type="entry name" value="DALR_1"/>
    <property type="match status" value="1"/>
</dbReference>
<dbReference type="EC" id="6.1.1.14" evidence="10"/>
<comment type="caution">
    <text evidence="12">The sequence shown here is derived from an EMBL/GenBank/DDBJ whole genome shotgun (WGS) entry which is preliminary data.</text>
</comment>
<dbReference type="EMBL" id="LSCR01000002">
    <property type="protein sequence ID" value="KXB35491.1"/>
    <property type="molecule type" value="Genomic_DNA"/>
</dbReference>
<keyword evidence="6 10" id="KW-0067">ATP-binding</keyword>
<evidence type="ECO:0000256" key="2">
    <source>
        <dbReference type="ARBA" id="ARBA00008226"/>
    </source>
</evidence>
<dbReference type="PANTHER" id="PTHR30075:SF2">
    <property type="entry name" value="GLYCINE--TRNA LIGASE, CHLOROPLASTIC_MITOCHONDRIAL 2"/>
    <property type="match status" value="1"/>
</dbReference>
<dbReference type="SUPFAM" id="SSF109604">
    <property type="entry name" value="HD-domain/PDEase-like"/>
    <property type="match status" value="1"/>
</dbReference>
<dbReference type="GO" id="GO:0006420">
    <property type="term" value="P:arginyl-tRNA aminoacylation"/>
    <property type="evidence" value="ECO:0007669"/>
    <property type="project" value="InterPro"/>
</dbReference>
<comment type="subcellular location">
    <subcellularLocation>
        <location evidence="1 10">Cytoplasm</location>
    </subcellularLocation>
</comment>
<dbReference type="PROSITE" id="PS50861">
    <property type="entry name" value="AA_TRNA_LIGASE_II_GLYAB"/>
    <property type="match status" value="1"/>
</dbReference>
<feature type="domain" description="DALR anticodon binding" evidence="11">
    <location>
        <begin position="621"/>
        <end position="700"/>
    </location>
</feature>
<name>A0A133XX32_9ACTN</name>
<keyword evidence="5 10" id="KW-0547">Nucleotide-binding</keyword>
<dbReference type="NCBIfam" id="TIGR00211">
    <property type="entry name" value="glyS"/>
    <property type="match status" value="1"/>
</dbReference>
<keyword evidence="4 10" id="KW-0436">Ligase</keyword>
<dbReference type="PATRIC" id="fig|1393034.3.peg.135"/>
<sequence length="715" mass="78095">MKAITAPIETQPTAAQDFLLEIGTEEMPSAPLINAAKQLPKLAKQALDTAGLAHGAMRVISSPRRLAIIVDAVASKTDEIHSSKRGPAASIAFDDNGAPTRAAEGFARKCGLDASRLVRKTDSDGREYVFAEVFVASRDALPILSALSHDLIASIEWPNYRSQRWGSATETFVRPIRWICALFGTTPVEVRYADVISAPTTRGHRVLSNGVYEVSSPVVYESVLKQAHVLSAEARREAIRAQIAEIEQTRPGARVDTPAKIFDEVVNLCEWPTVMVGTFDEEFLAVPHEIICESMLSNQRYFPTYDKDGKLTREFVIVSNGDPACEKTIVNGNERVVRARLEDAKFFYESDMKVPLDEFVQRLDRVVFQKKLGTMLQKVTRIEALVGAAATQLELDGAQTKLALRAAHLAKADLVSQAVVEFTSQQGVMGGYYAGAQGEDSEVSAAIAQHYRPRFAGDAIPANLYGQLVALADKLDTIVSLFAVGEPPTGSSDPFAQRRAALGCIAILRELPKLDAAALIDAGLDALAQQGIAFELGRARDEVRTEIAQFIAGRLATIAKDEGAAPDTVEAVSATGVINPSEFLARTQALDEARNYQPELFFDLAAAYTRADHLADANLGLDVDTSLLTEPEQALLDRMLAVDTQVHESLVAYDYAASIHALAQLKEPIDRFFDEIMVMDPDDKIRTNRLRLLNRFCSIFSDVAHIGALDRKNKR</sequence>
<dbReference type="GO" id="GO:0004820">
    <property type="term" value="F:glycine-tRNA ligase activity"/>
    <property type="evidence" value="ECO:0007669"/>
    <property type="project" value="UniProtKB-UniRule"/>
</dbReference>
<keyword evidence="13" id="KW-1185">Reference proteome</keyword>
<dbReference type="STRING" id="1393034.HMPREF3192_00141"/>
<evidence type="ECO:0000256" key="5">
    <source>
        <dbReference type="ARBA" id="ARBA00022741"/>
    </source>
</evidence>
<evidence type="ECO:0000256" key="1">
    <source>
        <dbReference type="ARBA" id="ARBA00004496"/>
    </source>
</evidence>
<keyword evidence="3 10" id="KW-0963">Cytoplasm</keyword>
<keyword evidence="7 10" id="KW-0648">Protein biosynthesis</keyword>
<dbReference type="GO" id="GO:0004814">
    <property type="term" value="F:arginine-tRNA ligase activity"/>
    <property type="evidence" value="ECO:0007669"/>
    <property type="project" value="InterPro"/>
</dbReference>
<dbReference type="OrthoDB" id="9775440at2"/>
<dbReference type="InterPro" id="IPR008909">
    <property type="entry name" value="DALR_anticod-bd"/>
</dbReference>
<dbReference type="AlphaFoldDB" id="A0A133XX32"/>
<evidence type="ECO:0000256" key="8">
    <source>
        <dbReference type="ARBA" id="ARBA00023146"/>
    </source>
</evidence>
<evidence type="ECO:0000256" key="9">
    <source>
        <dbReference type="ARBA" id="ARBA00047937"/>
    </source>
</evidence>
<dbReference type="RefSeq" id="WP_066304454.1">
    <property type="nucleotide sequence ID" value="NZ_KQ959484.1"/>
</dbReference>
<dbReference type="PANTHER" id="PTHR30075">
    <property type="entry name" value="GLYCYL-TRNA SYNTHETASE"/>
    <property type="match status" value="1"/>
</dbReference>
<gene>
    <name evidence="10" type="primary">glyS</name>
    <name evidence="12" type="ORF">HMPREF3192_00141</name>
</gene>
<dbReference type="GO" id="GO:0006426">
    <property type="term" value="P:glycyl-tRNA aminoacylation"/>
    <property type="evidence" value="ECO:0007669"/>
    <property type="project" value="UniProtKB-UniRule"/>
</dbReference>
<evidence type="ECO:0000259" key="11">
    <source>
        <dbReference type="Pfam" id="PF05746"/>
    </source>
</evidence>
<protein>
    <recommendedName>
        <fullName evidence="10">Glycine--tRNA ligase beta subunit</fullName>
        <ecNumber evidence="10">6.1.1.14</ecNumber>
    </recommendedName>
    <alternativeName>
        <fullName evidence="10">Glycyl-tRNA synthetase beta subunit</fullName>
        <shortName evidence="10">GlyRS</shortName>
    </alternativeName>
</protein>
<comment type="subunit">
    <text evidence="10">Tetramer of two alpha and two beta subunits.</text>
</comment>
<keyword evidence="8 10" id="KW-0030">Aminoacyl-tRNA synthetase</keyword>
<dbReference type="GO" id="GO:0005829">
    <property type="term" value="C:cytosol"/>
    <property type="evidence" value="ECO:0007669"/>
    <property type="project" value="TreeGrafter"/>
</dbReference>
<proteinExistence type="inferred from homology"/>
<comment type="similarity">
    <text evidence="2 10">Belongs to the class-II aminoacyl-tRNA synthetase family.</text>
</comment>
<dbReference type="HAMAP" id="MF_00255">
    <property type="entry name" value="Gly_tRNA_synth_beta"/>
    <property type="match status" value="1"/>
</dbReference>
<evidence type="ECO:0000256" key="7">
    <source>
        <dbReference type="ARBA" id="ARBA00022917"/>
    </source>
</evidence>
<dbReference type="InterPro" id="IPR015944">
    <property type="entry name" value="Gly-tRNA-synth_bsu"/>
</dbReference>
<evidence type="ECO:0000256" key="4">
    <source>
        <dbReference type="ARBA" id="ARBA00022598"/>
    </source>
</evidence>
<accession>A0A133XX32</accession>
<reference evidence="13" key="1">
    <citation type="submission" date="2016-01" db="EMBL/GenBank/DDBJ databases">
        <authorList>
            <person name="Mitreva M."/>
            <person name="Pepin K.H."/>
            <person name="Mihindukulasuriya K.A."/>
            <person name="Fulton R."/>
            <person name="Fronick C."/>
            <person name="O'Laughlin M."/>
            <person name="Miner T."/>
            <person name="Herter B."/>
            <person name="Rosa B.A."/>
            <person name="Cordes M."/>
            <person name="Tomlinson C."/>
            <person name="Wollam A."/>
            <person name="Palsikar V.B."/>
            <person name="Mardis E.R."/>
            <person name="Wilson R.K."/>
        </authorList>
    </citation>
    <scope>NUCLEOTIDE SEQUENCE [LARGE SCALE GENOMIC DNA]</scope>
    <source>
        <strain evidence="13">DNF00019</strain>
    </source>
</reference>
<evidence type="ECO:0000313" key="13">
    <source>
        <dbReference type="Proteomes" id="UP000070675"/>
    </source>
</evidence>
<evidence type="ECO:0000256" key="10">
    <source>
        <dbReference type="HAMAP-Rule" id="MF_00255"/>
    </source>
</evidence>
<evidence type="ECO:0000256" key="3">
    <source>
        <dbReference type="ARBA" id="ARBA00022490"/>
    </source>
</evidence>
<evidence type="ECO:0000313" key="12">
    <source>
        <dbReference type="EMBL" id="KXB35491.1"/>
    </source>
</evidence>
<dbReference type="GO" id="GO:0005524">
    <property type="term" value="F:ATP binding"/>
    <property type="evidence" value="ECO:0007669"/>
    <property type="project" value="UniProtKB-UniRule"/>
</dbReference>
<dbReference type="InterPro" id="IPR006194">
    <property type="entry name" value="Gly-tRNA-synth_heterodimer"/>
</dbReference>